<dbReference type="AlphaFoldDB" id="A0A9Q1J5E1"/>
<accession>A0A9Q1J5E1</accession>
<organism evidence="1 2">
    <name type="scientific">Synaphobranchus kaupii</name>
    <name type="common">Kaup's arrowtooth eel</name>
    <dbReference type="NCBI Taxonomy" id="118154"/>
    <lineage>
        <taxon>Eukaryota</taxon>
        <taxon>Metazoa</taxon>
        <taxon>Chordata</taxon>
        <taxon>Craniata</taxon>
        <taxon>Vertebrata</taxon>
        <taxon>Euteleostomi</taxon>
        <taxon>Actinopterygii</taxon>
        <taxon>Neopterygii</taxon>
        <taxon>Teleostei</taxon>
        <taxon>Anguilliformes</taxon>
        <taxon>Synaphobranchidae</taxon>
        <taxon>Synaphobranchus</taxon>
    </lineage>
</organism>
<proteinExistence type="predicted"/>
<keyword evidence="2" id="KW-1185">Reference proteome</keyword>
<dbReference type="EMBL" id="JAINUF010000003">
    <property type="protein sequence ID" value="KAJ8369062.1"/>
    <property type="molecule type" value="Genomic_DNA"/>
</dbReference>
<evidence type="ECO:0000313" key="2">
    <source>
        <dbReference type="Proteomes" id="UP001152622"/>
    </source>
</evidence>
<name>A0A9Q1J5E1_SYNKA</name>
<sequence>MATDSSPAMRISISSRIGWQPGSLSLSGRCGNWLGFSNYPTPPPPPPISTVGKRGQLGSGAQALEQLTAVILNPEYSEREPDTDPGSLLMGIPAANEIEAEEMLAGQNRPGFPEEAFAPAGSAELPLVKCGPFRVHLSSGGPSCTAR</sequence>
<protein>
    <submittedName>
        <fullName evidence="1">Uncharacterized protein</fullName>
    </submittedName>
</protein>
<dbReference type="Proteomes" id="UP001152622">
    <property type="component" value="Chromosome 3"/>
</dbReference>
<evidence type="ECO:0000313" key="1">
    <source>
        <dbReference type="EMBL" id="KAJ8369062.1"/>
    </source>
</evidence>
<comment type="caution">
    <text evidence="1">The sequence shown here is derived from an EMBL/GenBank/DDBJ whole genome shotgun (WGS) entry which is preliminary data.</text>
</comment>
<reference evidence="1" key="1">
    <citation type="journal article" date="2023" name="Science">
        <title>Genome structures resolve the early diversification of teleost fishes.</title>
        <authorList>
            <person name="Parey E."/>
            <person name="Louis A."/>
            <person name="Montfort J."/>
            <person name="Bouchez O."/>
            <person name="Roques C."/>
            <person name="Iampietro C."/>
            <person name="Lluch J."/>
            <person name="Castinel A."/>
            <person name="Donnadieu C."/>
            <person name="Desvignes T."/>
            <person name="Floi Bucao C."/>
            <person name="Jouanno E."/>
            <person name="Wen M."/>
            <person name="Mejri S."/>
            <person name="Dirks R."/>
            <person name="Jansen H."/>
            <person name="Henkel C."/>
            <person name="Chen W.J."/>
            <person name="Zahm M."/>
            <person name="Cabau C."/>
            <person name="Klopp C."/>
            <person name="Thompson A.W."/>
            <person name="Robinson-Rechavi M."/>
            <person name="Braasch I."/>
            <person name="Lecointre G."/>
            <person name="Bobe J."/>
            <person name="Postlethwait J.H."/>
            <person name="Berthelot C."/>
            <person name="Roest Crollius H."/>
            <person name="Guiguen Y."/>
        </authorList>
    </citation>
    <scope>NUCLEOTIDE SEQUENCE</scope>
    <source>
        <strain evidence="1">WJC10195</strain>
    </source>
</reference>
<gene>
    <name evidence="1" type="ORF">SKAU_G00090900</name>
</gene>